<reference evidence="1 2" key="1">
    <citation type="journal article" date="2013" name="PLoS ONE">
        <title>Characterization of Enterococcus faecalis Phage IME-EF1 and Its Endolysin.</title>
        <authorList>
            <person name="Zhang W."/>
            <person name="Mi Z."/>
            <person name="Yin X."/>
            <person name="Fan H."/>
            <person name="An X."/>
            <person name="Zhang Z."/>
            <person name="Chen J."/>
            <person name="Tong Y."/>
        </authorList>
    </citation>
    <scope>NUCLEOTIDE SEQUENCE [LARGE SCALE GENOMIC DNA]</scope>
</reference>
<evidence type="ECO:0000313" key="1">
    <source>
        <dbReference type="EMBL" id="AGR49010.1"/>
    </source>
</evidence>
<dbReference type="GeneID" id="40079798"/>
<evidence type="ECO:0000313" key="2">
    <source>
        <dbReference type="Proteomes" id="UP000015088"/>
    </source>
</evidence>
<dbReference type="RefSeq" id="YP_009603910.1">
    <property type="nucleotide sequence ID" value="NC_041959.1"/>
</dbReference>
<accession>S5MRJ2</accession>
<keyword evidence="2" id="KW-1185">Reference proteome</keyword>
<sequence length="45" mass="4981">MSKAFYMALGGFLTSFFTGHSTVAYFMACVAALTIAIQTLYKKDY</sequence>
<name>S5MRJ2_9CAUD</name>
<dbReference type="Proteomes" id="UP000015088">
    <property type="component" value="Segment"/>
</dbReference>
<dbReference type="EMBL" id="KF192053">
    <property type="protein sequence ID" value="AGR49010.1"/>
    <property type="molecule type" value="Genomic_DNA"/>
</dbReference>
<dbReference type="KEGG" id="vg:40079798"/>
<proteinExistence type="predicted"/>
<organism evidence="1 2">
    <name type="scientific">Enterococcus phage IMEEF1</name>
    <dbReference type="NCBI Taxonomy" id="1351735"/>
    <lineage>
        <taxon>Viruses</taxon>
        <taxon>Duplodnaviria</taxon>
        <taxon>Heunggongvirae</taxon>
        <taxon>Uroviricota</taxon>
        <taxon>Caudoviricetes</taxon>
        <taxon>Saphexavirus</taxon>
        <taxon>Saphexavirus IMEEF1</taxon>
    </lineage>
</organism>
<dbReference type="OrthoDB" id="27345at10239"/>
<protein>
    <submittedName>
        <fullName evidence="1">Uncharacterized protein</fullName>
    </submittedName>
</protein>